<dbReference type="InterPro" id="IPR001944">
    <property type="entry name" value="Glycoside_Hdrlase_35"/>
</dbReference>
<name>A0ABT2PCX9_9MICO</name>
<dbReference type="SUPFAM" id="SSF51445">
    <property type="entry name" value="(Trans)glycosidases"/>
    <property type="match status" value="1"/>
</dbReference>
<evidence type="ECO:0000259" key="3">
    <source>
        <dbReference type="Pfam" id="PF01301"/>
    </source>
</evidence>
<proteinExistence type="inferred from homology"/>
<comment type="caution">
    <text evidence="4">The sequence shown here is derived from an EMBL/GenBank/DDBJ whole genome shotgun (WGS) entry which is preliminary data.</text>
</comment>
<dbReference type="RefSeq" id="WP_261606970.1">
    <property type="nucleotide sequence ID" value="NZ_JAODOR010000010.1"/>
</dbReference>
<dbReference type="Gene3D" id="3.20.20.80">
    <property type="entry name" value="Glycosidases"/>
    <property type="match status" value="1"/>
</dbReference>
<dbReference type="Proteomes" id="UP001300496">
    <property type="component" value="Unassembled WGS sequence"/>
</dbReference>
<evidence type="ECO:0000313" key="5">
    <source>
        <dbReference type="Proteomes" id="UP001300496"/>
    </source>
</evidence>
<keyword evidence="5" id="KW-1185">Reference proteome</keyword>
<gene>
    <name evidence="4" type="ORF">N4R40_08670</name>
</gene>
<dbReference type="PRINTS" id="PR00742">
    <property type="entry name" value="GLHYDRLASE35"/>
</dbReference>
<dbReference type="InterPro" id="IPR017853">
    <property type="entry name" value="GH"/>
</dbReference>
<evidence type="ECO:0000256" key="2">
    <source>
        <dbReference type="RuleBase" id="RU003679"/>
    </source>
</evidence>
<dbReference type="EMBL" id="JAODOR010000010">
    <property type="protein sequence ID" value="MCT9002434.1"/>
    <property type="molecule type" value="Genomic_DNA"/>
</dbReference>
<protein>
    <submittedName>
        <fullName evidence="4">Beta-galactosidase</fullName>
    </submittedName>
</protein>
<feature type="domain" description="Glycoside hydrolase 35 catalytic" evidence="3">
    <location>
        <begin position="40"/>
        <end position="187"/>
    </location>
</feature>
<dbReference type="Pfam" id="PF01301">
    <property type="entry name" value="Glyco_hydro_35"/>
    <property type="match status" value="1"/>
</dbReference>
<comment type="similarity">
    <text evidence="1 2">Belongs to the glycosyl hydrolase 35 family.</text>
</comment>
<dbReference type="InterPro" id="IPR031330">
    <property type="entry name" value="Gly_Hdrlase_35_cat"/>
</dbReference>
<accession>A0ABT2PCX9</accession>
<evidence type="ECO:0000313" key="4">
    <source>
        <dbReference type="EMBL" id="MCT9002434.1"/>
    </source>
</evidence>
<organism evidence="4 5">
    <name type="scientific">Microbacterium memoriense</name>
    <dbReference type="NCBI Taxonomy" id="2978350"/>
    <lineage>
        <taxon>Bacteria</taxon>
        <taxon>Bacillati</taxon>
        <taxon>Actinomycetota</taxon>
        <taxon>Actinomycetes</taxon>
        <taxon>Micrococcales</taxon>
        <taxon>Microbacteriaceae</taxon>
        <taxon>Microbacterium</taxon>
    </lineage>
</organism>
<dbReference type="PANTHER" id="PTHR23421">
    <property type="entry name" value="BETA-GALACTOSIDASE RELATED"/>
    <property type="match status" value="1"/>
</dbReference>
<sequence>MNIPSSATVQHRGWPTPARLAPMPIAAEAARGLTVTDRALLRDGVGFVPVSGELHYSRLPRARWAERLRQLRAAGITLASTYVLWNHHSAARGDARFDDNLDVAAFIDEVEAAGLELILRIGPWVHGESRNGGFPDWVQDAEIEHRSDDAAYLELVTEWFGQLAGALDGRARPGGPIVGIQLENELYDRPEHLLTLKRLAREAGMAAPLWTATAWGGAELPPGEAFPLFSGYADGFWVDPEDPWHPSFRAHFFFSHEWDDPGVGADVRAAQGFDEGIGAATDLHGFPPATCELGSGMATAYHRRPVLSAADTAALANVTIGNGSAWQGYFMYVGGTNPAPQLQESHATAYPNDMPEFGYDFHAPIGQSGDLHASAAPLRAQHAFLAAFGDRLAEMTSTLPDALPDGQSDRSTLRWALRSDGSEGVVVVSHHQPHEQVEPVDAALRITLDSAEISLPQITIPSGTIARWPVAWRIGRSRIAWATASLLTELPGAAPTLVLVAEPGIEPRIAIDGEVHTGTGMFSVEGGRILVLPATDAALLWVRDGADGRSLLRTSDELSWSGGTLFHRGVGPAEVFDVVTGSWRALALPTAEAPATATLAPRLVTEARTVPTDYGFRELRHSAPSRSAIDEFAAVFSLDVPAWAGEADAVLDIDWAGDVAEIRVDGHTVDDRFWDGERWSVSVQDAGIRPGSAVTLHVLPLSPHTTIGLPAAARARIGAEQLCAVDVVSLRARGDWQRVDLA</sequence>
<evidence type="ECO:0000256" key="1">
    <source>
        <dbReference type="ARBA" id="ARBA00009809"/>
    </source>
</evidence>
<reference evidence="4 5" key="1">
    <citation type="journal article" date="2024" name="Int. J. Syst. Evol. Microbiol.">
        <title>Microbacterium memoriense sp. nov., a member of the Actinomycetota from marine beach sediment of the north coast of Portugal.</title>
        <authorList>
            <person name="Santos J.D.N.D."/>
            <person name="Klimek D."/>
            <person name="Calusinska M."/>
            <person name="Lobo-da-Cunha A."/>
            <person name="Catita J."/>
            <person name="Goncalves H."/>
            <person name="Gonzalez I."/>
            <person name="Lage O.M."/>
        </authorList>
    </citation>
    <scope>NUCLEOTIDE SEQUENCE [LARGE SCALE GENOMIC DNA]</scope>
    <source>
        <strain evidence="4 5">PMIC_1C1B</strain>
    </source>
</reference>